<dbReference type="STRING" id="1189612.A33Q_0038"/>
<dbReference type="AlphaFoldDB" id="S2DND0"/>
<protein>
    <submittedName>
        <fullName evidence="1">Uncharacterized protein</fullName>
    </submittedName>
</protein>
<evidence type="ECO:0000313" key="2">
    <source>
        <dbReference type="Proteomes" id="UP000006073"/>
    </source>
</evidence>
<sequence length="44" mass="4928">MGQNPETNKEKLPKSIVLLESVEVMDASFPVLPIVDGKLIYLDR</sequence>
<accession>S2DND0</accession>
<evidence type="ECO:0000313" key="1">
    <source>
        <dbReference type="EMBL" id="EPA00565.1"/>
    </source>
</evidence>
<dbReference type="EMBL" id="ALWO02000002">
    <property type="protein sequence ID" value="EPA00565.1"/>
    <property type="molecule type" value="Genomic_DNA"/>
</dbReference>
<comment type="caution">
    <text evidence="1">The sequence shown here is derived from an EMBL/GenBank/DDBJ whole genome shotgun (WGS) entry which is preliminary data.</text>
</comment>
<keyword evidence="2" id="KW-1185">Reference proteome</keyword>
<gene>
    <name evidence="1" type="ORF">A33Q_0038</name>
</gene>
<dbReference type="Proteomes" id="UP000006073">
    <property type="component" value="Unassembled WGS sequence"/>
</dbReference>
<name>S2DND0_INDAL</name>
<reference evidence="1 2" key="1">
    <citation type="journal article" date="2013" name="Genome Announc.">
        <title>Draft Genome Sequence of Indibacter alkaliphilus Strain LW1T, Isolated from Lonar Lake, a Haloalkaline Lake in the Buldana District of Maharashtra, India.</title>
        <authorList>
            <person name="Singh A."/>
            <person name="Kumar Jangir P."/>
            <person name="Sharma R."/>
            <person name="Singh A."/>
            <person name="Kumar Pinnaka A."/>
            <person name="Shivaji S."/>
        </authorList>
    </citation>
    <scope>NUCLEOTIDE SEQUENCE [LARGE SCALE GENOMIC DNA]</scope>
    <source>
        <strain evidence="2">CCUG 57479 / KCTC 22604 / LW1</strain>
    </source>
</reference>
<organism evidence="1 2">
    <name type="scientific">Indibacter alkaliphilus (strain CCUG 57479 / KCTC 22604 / LW1)</name>
    <dbReference type="NCBI Taxonomy" id="1189612"/>
    <lineage>
        <taxon>Bacteria</taxon>
        <taxon>Pseudomonadati</taxon>
        <taxon>Bacteroidota</taxon>
        <taxon>Cytophagia</taxon>
        <taxon>Cytophagales</taxon>
        <taxon>Cyclobacteriaceae</taxon>
    </lineage>
</organism>
<proteinExistence type="predicted"/>